<comment type="similarity">
    <text evidence="1">Belongs to the shugoshin family.</text>
</comment>
<keyword evidence="2" id="KW-0159">Chromosome partition</keyword>
<feature type="compositionally biased region" description="Pro residues" evidence="3">
    <location>
        <begin position="350"/>
        <end position="369"/>
    </location>
</feature>
<feature type="compositionally biased region" description="Polar residues" evidence="3">
    <location>
        <begin position="266"/>
        <end position="277"/>
    </location>
</feature>
<feature type="compositionally biased region" description="Low complexity" evidence="3">
    <location>
        <begin position="514"/>
        <end position="523"/>
    </location>
</feature>
<dbReference type="GO" id="GO:0000775">
    <property type="term" value="C:chromosome, centromeric region"/>
    <property type="evidence" value="ECO:0007669"/>
    <property type="project" value="InterPro"/>
</dbReference>
<feature type="domain" description="Shugoshin C-terminal" evidence="4">
    <location>
        <begin position="656"/>
        <end position="678"/>
    </location>
</feature>
<feature type="non-terminal residue" evidence="5">
    <location>
        <position position="1"/>
    </location>
</feature>
<organism evidence="5">
    <name type="scientific">Ixodes ricinus</name>
    <name type="common">Common tick</name>
    <name type="synonym">Acarus ricinus</name>
    <dbReference type="NCBI Taxonomy" id="34613"/>
    <lineage>
        <taxon>Eukaryota</taxon>
        <taxon>Metazoa</taxon>
        <taxon>Ecdysozoa</taxon>
        <taxon>Arthropoda</taxon>
        <taxon>Chelicerata</taxon>
        <taxon>Arachnida</taxon>
        <taxon>Acari</taxon>
        <taxon>Parasitiformes</taxon>
        <taxon>Ixodida</taxon>
        <taxon>Ixodoidea</taxon>
        <taxon>Ixodidae</taxon>
        <taxon>Ixodinae</taxon>
        <taxon>Ixodes</taxon>
    </lineage>
</organism>
<evidence type="ECO:0000256" key="1">
    <source>
        <dbReference type="ARBA" id="ARBA00010845"/>
    </source>
</evidence>
<evidence type="ECO:0000256" key="2">
    <source>
        <dbReference type="ARBA" id="ARBA00022829"/>
    </source>
</evidence>
<dbReference type="GO" id="GO:0045132">
    <property type="term" value="P:meiotic chromosome segregation"/>
    <property type="evidence" value="ECO:0007669"/>
    <property type="project" value="InterPro"/>
</dbReference>
<dbReference type="GO" id="GO:0005634">
    <property type="term" value="C:nucleus"/>
    <property type="evidence" value="ECO:0007669"/>
    <property type="project" value="InterPro"/>
</dbReference>
<feature type="compositionally biased region" description="Polar residues" evidence="3">
    <location>
        <begin position="539"/>
        <end position="555"/>
    </location>
</feature>
<dbReference type="InterPro" id="IPR011515">
    <property type="entry name" value="Shugoshin_C"/>
</dbReference>
<evidence type="ECO:0000259" key="4">
    <source>
        <dbReference type="Pfam" id="PF07557"/>
    </source>
</evidence>
<feature type="compositionally biased region" description="Basic and acidic residues" evidence="3">
    <location>
        <begin position="482"/>
        <end position="495"/>
    </location>
</feature>
<reference evidence="5" key="1">
    <citation type="journal article" date="2015" name="Sci. Rep.">
        <title>Tissue- and time-dependent transcription in Ixodes ricinus salivary glands and midguts when blood feeding on the vertebrate host.</title>
        <authorList>
            <person name="Kotsyfakis M."/>
            <person name="Schwarz A."/>
            <person name="Erhart J."/>
            <person name="Ribeiro J.M."/>
        </authorList>
    </citation>
    <scope>NUCLEOTIDE SEQUENCE</scope>
    <source>
        <tissue evidence="5">Salivary gland and midgut</tissue>
    </source>
</reference>
<dbReference type="EMBL" id="GANP01002919">
    <property type="protein sequence ID" value="JAB81549.1"/>
    <property type="molecule type" value="mRNA"/>
</dbReference>
<name>V5HT78_IXORI</name>
<feature type="compositionally biased region" description="Polar residues" evidence="3">
    <location>
        <begin position="584"/>
        <end position="593"/>
    </location>
</feature>
<evidence type="ECO:0000256" key="3">
    <source>
        <dbReference type="SAM" id="MobiDB-lite"/>
    </source>
</evidence>
<proteinExistence type="evidence at transcript level"/>
<dbReference type="Pfam" id="PF07557">
    <property type="entry name" value="Shugoshin_C"/>
    <property type="match status" value="1"/>
</dbReference>
<feature type="compositionally biased region" description="Basic residues" evidence="3">
    <location>
        <begin position="601"/>
        <end position="611"/>
    </location>
</feature>
<feature type="compositionally biased region" description="Basic residues" evidence="3">
    <location>
        <begin position="469"/>
        <end position="481"/>
    </location>
</feature>
<feature type="compositionally biased region" description="Polar residues" evidence="3">
    <location>
        <begin position="188"/>
        <end position="197"/>
    </location>
</feature>
<evidence type="ECO:0000313" key="5">
    <source>
        <dbReference type="EMBL" id="JAB81549.1"/>
    </source>
</evidence>
<feature type="region of interest" description="Disordered" evidence="3">
    <location>
        <begin position="119"/>
        <end position="679"/>
    </location>
</feature>
<protein>
    <submittedName>
        <fullName evidence="5">Putative neurofilament heavy polypeptide</fullName>
    </submittedName>
</protein>
<sequence>RTKRQLRHVLQQNKDLACALEAARARILKLESGKERHDKVYGLCLPQIKAWTEDNVKQVQTILENSLRSIRLVADILTPNQDLTLAEDGDDTGQELLQRSLHPPGSRLVGCPDLIDVEEEEEEGETDGAEGGDGEAQETQILLSSKVTVRSRRRRHSFPPPETSDEEAAMSPPQLRRSSYESPGGAVQSPSVFQRSGSVCLPDEEADERISVAGRATTASPLRELDINEYTMVFGSRPKIARTPERGGSPSSRPEPLPPPRIRMFDSQSSAKQTTSKGGAAAARKQKTRKLSLPKVRRSRTTRPASPSAAEAEGHPTNGKGRLLGGRHLATNENEDAPPATLSETSVPNPLGPPASPPLPKDAPEPVRPATPSLACRRSSRVQERPGGTGESEWTDEVDATELMPRTRRSSLKGSTARRASLPSKNRLTFVVPNQVPASSRRSSSGHPTVPPVETPPADSSPAVTGRGASRRSSRARISRKAQREEQQRGKKDLEYPELLQPATPSPVRSSSQGARPEGAGEAEWAEEVPEVGPPTKSLEGSSASKAPKSCQSTFFLPRPAGLGSLEGPKATLVEAPDGDPLSVLTSRETPGHSSGDFRKSRQRLQQRKSAKRSDGIGEAAFLAEEAESAESQYCTGVPPSATAATDEDDGATRSGRSRRRRVVTSYKEPTLKRKMRRS</sequence>
<accession>V5HT78</accession>
<feature type="compositionally biased region" description="Basic residues" evidence="3">
    <location>
        <begin position="284"/>
        <end position="301"/>
    </location>
</feature>
<dbReference type="AlphaFoldDB" id="V5HT78"/>
<feature type="compositionally biased region" description="Acidic residues" evidence="3">
    <location>
        <begin position="119"/>
        <end position="136"/>
    </location>
</feature>
<feature type="compositionally biased region" description="Polar residues" evidence="3">
    <location>
        <begin position="436"/>
        <end position="447"/>
    </location>
</feature>